<dbReference type="Proteomes" id="UP001499947">
    <property type="component" value="Unassembled WGS sequence"/>
</dbReference>
<dbReference type="EMBL" id="BAAALR010000155">
    <property type="protein sequence ID" value="GAA1732083.1"/>
    <property type="molecule type" value="Genomic_DNA"/>
</dbReference>
<evidence type="ECO:0000313" key="1">
    <source>
        <dbReference type="EMBL" id="GAA1732083.1"/>
    </source>
</evidence>
<organism evidence="1 2">
    <name type="scientific">Streptomyces yatensis</name>
    <dbReference type="NCBI Taxonomy" id="155177"/>
    <lineage>
        <taxon>Bacteria</taxon>
        <taxon>Bacillati</taxon>
        <taxon>Actinomycetota</taxon>
        <taxon>Actinomycetes</taxon>
        <taxon>Kitasatosporales</taxon>
        <taxon>Streptomycetaceae</taxon>
        <taxon>Streptomyces</taxon>
        <taxon>Streptomyces violaceusniger group</taxon>
    </lineage>
</organism>
<keyword evidence="2" id="KW-1185">Reference proteome</keyword>
<sequence length="156" mass="17077">MTAVLGGRPQCIALAISGRPCNAVANTGDMCKIHAERVHREAYRPDRKYEPGIVYALVDRRNGEVRYIGQTTMQPGQRLAGHLLSPPGMAVRNWLAECGRQVDIKVLREGVPNDGLDDAEHAEIRAHLQAGCALLNESGVTKPFRGYPASRRPPRG</sequence>
<reference evidence="2" key="1">
    <citation type="journal article" date="2019" name="Int. J. Syst. Evol. Microbiol.">
        <title>The Global Catalogue of Microorganisms (GCM) 10K type strain sequencing project: providing services to taxonomists for standard genome sequencing and annotation.</title>
        <authorList>
            <consortium name="The Broad Institute Genomics Platform"/>
            <consortium name="The Broad Institute Genome Sequencing Center for Infectious Disease"/>
            <person name="Wu L."/>
            <person name="Ma J."/>
        </authorList>
    </citation>
    <scope>NUCLEOTIDE SEQUENCE [LARGE SCALE GENOMIC DNA]</scope>
    <source>
        <strain evidence="2">JCM 13244</strain>
    </source>
</reference>
<comment type="caution">
    <text evidence="1">The sequence shown here is derived from an EMBL/GenBank/DDBJ whole genome shotgun (WGS) entry which is preliminary data.</text>
</comment>
<accession>A0ABN2JM39</accession>
<name>A0ABN2JM39_9ACTN</name>
<evidence type="ECO:0000313" key="2">
    <source>
        <dbReference type="Proteomes" id="UP001499947"/>
    </source>
</evidence>
<gene>
    <name evidence="1" type="ORF">GCM10009680_86050</name>
</gene>
<protein>
    <recommendedName>
        <fullName evidence="3">GIY-YIG domain-containing protein</fullName>
    </recommendedName>
</protein>
<proteinExistence type="predicted"/>
<evidence type="ECO:0008006" key="3">
    <source>
        <dbReference type="Google" id="ProtNLM"/>
    </source>
</evidence>
<dbReference type="RefSeq" id="WP_344319726.1">
    <property type="nucleotide sequence ID" value="NZ_BAAALR010000155.1"/>
</dbReference>